<dbReference type="PANTHER" id="PTHR33698:SF1">
    <property type="entry name" value="NUCLEAR TRANSPORT FACTOR 2 (NTF2) FAMILY PROTEIN"/>
    <property type="match status" value="1"/>
</dbReference>
<evidence type="ECO:0000256" key="1">
    <source>
        <dbReference type="SAM" id="Phobius"/>
    </source>
</evidence>
<sequence length="303" mass="35029">MWFFSFEFIKESNHANRTYIMHKSVANNIESQLLLKMATRTPFSASNIFLSTPYKQNINQRRLNLCMKTKNGNIRYSTKIMSSMSIGIQNLAPDPTPADTIHQFYNCMNEKNVKQIGNYISNDCFFEDYSFPKPFRGKKEVVRFLNQLITGMGQNIEFHVSHIYEGDDDLVAAVSWHLEWKNKQVPFSRGCSLYRLTIDGERLVIRNAQVFVESPIKPGDLFLILLKLVTSLFDAFPEATEWFFQSQNMIVQVLLKIYSILLVPFISPILSFYVNLGNLIVRVVSIAVKILEFCSKSFPTREN</sequence>
<gene>
    <name evidence="3" type="ORF">CTI12_AA216720</name>
</gene>
<dbReference type="InterPro" id="IPR032710">
    <property type="entry name" value="NTF2-like_dom_sf"/>
</dbReference>
<reference evidence="3 4" key="1">
    <citation type="journal article" date="2018" name="Mol. Plant">
        <title>The genome of Artemisia annua provides insight into the evolution of Asteraceae family and artemisinin biosynthesis.</title>
        <authorList>
            <person name="Shen Q."/>
            <person name="Zhang L."/>
            <person name="Liao Z."/>
            <person name="Wang S."/>
            <person name="Yan T."/>
            <person name="Shi P."/>
            <person name="Liu M."/>
            <person name="Fu X."/>
            <person name="Pan Q."/>
            <person name="Wang Y."/>
            <person name="Lv Z."/>
            <person name="Lu X."/>
            <person name="Zhang F."/>
            <person name="Jiang W."/>
            <person name="Ma Y."/>
            <person name="Chen M."/>
            <person name="Hao X."/>
            <person name="Li L."/>
            <person name="Tang Y."/>
            <person name="Lv G."/>
            <person name="Zhou Y."/>
            <person name="Sun X."/>
            <person name="Brodelius P.E."/>
            <person name="Rose J.K.C."/>
            <person name="Tang K."/>
        </authorList>
    </citation>
    <scope>NUCLEOTIDE SEQUENCE [LARGE SCALE GENOMIC DNA]</scope>
    <source>
        <strain evidence="4">cv. Huhao1</strain>
        <tissue evidence="3">Leaf</tissue>
    </source>
</reference>
<keyword evidence="1" id="KW-0812">Transmembrane</keyword>
<evidence type="ECO:0000259" key="2">
    <source>
        <dbReference type="Pfam" id="PF12680"/>
    </source>
</evidence>
<protein>
    <submittedName>
        <fullName evidence="3">NTF2-like domain-containing protein</fullName>
    </submittedName>
</protein>
<dbReference type="Proteomes" id="UP000245207">
    <property type="component" value="Unassembled WGS sequence"/>
</dbReference>
<comment type="caution">
    <text evidence="3">The sequence shown here is derived from an EMBL/GenBank/DDBJ whole genome shotgun (WGS) entry which is preliminary data.</text>
</comment>
<organism evidence="3 4">
    <name type="scientific">Artemisia annua</name>
    <name type="common">Sweet wormwood</name>
    <dbReference type="NCBI Taxonomy" id="35608"/>
    <lineage>
        <taxon>Eukaryota</taxon>
        <taxon>Viridiplantae</taxon>
        <taxon>Streptophyta</taxon>
        <taxon>Embryophyta</taxon>
        <taxon>Tracheophyta</taxon>
        <taxon>Spermatophyta</taxon>
        <taxon>Magnoliopsida</taxon>
        <taxon>eudicotyledons</taxon>
        <taxon>Gunneridae</taxon>
        <taxon>Pentapetalae</taxon>
        <taxon>asterids</taxon>
        <taxon>campanulids</taxon>
        <taxon>Asterales</taxon>
        <taxon>Asteraceae</taxon>
        <taxon>Asteroideae</taxon>
        <taxon>Anthemideae</taxon>
        <taxon>Artemisiinae</taxon>
        <taxon>Artemisia</taxon>
    </lineage>
</organism>
<feature type="domain" description="SnoaL-like" evidence="2">
    <location>
        <begin position="102"/>
        <end position="200"/>
    </location>
</feature>
<keyword evidence="4" id="KW-1185">Reference proteome</keyword>
<keyword evidence="1" id="KW-1133">Transmembrane helix</keyword>
<accession>A0A2U1NY29</accession>
<dbReference type="Pfam" id="PF12680">
    <property type="entry name" value="SnoaL_2"/>
    <property type="match status" value="1"/>
</dbReference>
<proteinExistence type="predicted"/>
<dbReference type="AlphaFoldDB" id="A0A2U1NY29"/>
<evidence type="ECO:0000313" key="3">
    <source>
        <dbReference type="EMBL" id="PWA78419.1"/>
    </source>
</evidence>
<keyword evidence="1" id="KW-0472">Membrane</keyword>
<evidence type="ECO:0000313" key="4">
    <source>
        <dbReference type="Proteomes" id="UP000245207"/>
    </source>
</evidence>
<dbReference type="SUPFAM" id="SSF54427">
    <property type="entry name" value="NTF2-like"/>
    <property type="match status" value="1"/>
</dbReference>
<feature type="transmembrane region" description="Helical" evidence="1">
    <location>
        <begin position="253"/>
        <end position="274"/>
    </location>
</feature>
<dbReference type="OrthoDB" id="1886670at2759"/>
<name>A0A2U1NY29_ARTAN</name>
<dbReference type="PANTHER" id="PTHR33698">
    <property type="entry name" value="NUCLEAR TRANSPORT FACTOR 2 (NTF2)-LIKE PROTEIN"/>
    <property type="match status" value="1"/>
</dbReference>
<dbReference type="Gene3D" id="3.10.450.50">
    <property type="match status" value="1"/>
</dbReference>
<dbReference type="InterPro" id="IPR037401">
    <property type="entry name" value="SnoaL-like"/>
</dbReference>
<dbReference type="EMBL" id="PKPP01001990">
    <property type="protein sequence ID" value="PWA78419.1"/>
    <property type="molecule type" value="Genomic_DNA"/>
</dbReference>